<proteinExistence type="predicted"/>
<evidence type="ECO:0000313" key="4">
    <source>
        <dbReference type="Proteomes" id="UP000272778"/>
    </source>
</evidence>
<feature type="compositionally biased region" description="Pro residues" evidence="1">
    <location>
        <begin position="130"/>
        <end position="144"/>
    </location>
</feature>
<dbReference type="Proteomes" id="UP000272778">
    <property type="component" value="Unassembled WGS sequence"/>
</dbReference>
<dbReference type="RefSeq" id="WP_124152542.1">
    <property type="nucleotide sequence ID" value="NZ_RQIS01000013.1"/>
</dbReference>
<gene>
    <name evidence="3" type="ORF">D1Y85_18570</name>
</gene>
<sequence>MNGKTLALSALASTLLLSGCISDTRVAASPARPNAVVAAPPPPPRQAVVVAEPVYVPEPHDAYISVALDSDIVFAGGNTYIWYLGHDGRRYRHFYGHGDLRGEVMHRRANLRLVMTHHDGHLPMQKVQMAPPPTRHAPPAGQPHPPEKHQPPQARPQQQAHQPHQPPSGKPAPTANRTADENHPVQPHS</sequence>
<comment type="caution">
    <text evidence="3">The sequence shown here is derived from an EMBL/GenBank/DDBJ whole genome shotgun (WGS) entry which is preliminary data.</text>
</comment>
<dbReference type="EMBL" id="RQIS01000013">
    <property type="protein sequence ID" value="RQH04465.1"/>
    <property type="molecule type" value="Genomic_DNA"/>
</dbReference>
<keyword evidence="4" id="KW-1185">Reference proteome</keyword>
<feature type="compositionally biased region" description="Low complexity" evidence="1">
    <location>
        <begin position="151"/>
        <end position="163"/>
    </location>
</feature>
<evidence type="ECO:0000256" key="2">
    <source>
        <dbReference type="SAM" id="SignalP"/>
    </source>
</evidence>
<accession>A0A3N6MRM9</accession>
<dbReference type="PROSITE" id="PS51257">
    <property type="entry name" value="PROKAR_LIPOPROTEIN"/>
    <property type="match status" value="1"/>
</dbReference>
<dbReference type="AlphaFoldDB" id="A0A3N6MRM9"/>
<feature type="chain" id="PRO_5018034953" evidence="2">
    <location>
        <begin position="28"/>
        <end position="189"/>
    </location>
</feature>
<dbReference type="OrthoDB" id="9114041at2"/>
<organism evidence="3 4">
    <name type="scientific">Paraburkholderia dinghuensis</name>
    <dbReference type="NCBI Taxonomy" id="2305225"/>
    <lineage>
        <taxon>Bacteria</taxon>
        <taxon>Pseudomonadati</taxon>
        <taxon>Pseudomonadota</taxon>
        <taxon>Betaproteobacteria</taxon>
        <taxon>Burkholderiales</taxon>
        <taxon>Burkholderiaceae</taxon>
        <taxon>Paraburkholderia</taxon>
    </lineage>
</organism>
<evidence type="ECO:0000256" key="1">
    <source>
        <dbReference type="SAM" id="MobiDB-lite"/>
    </source>
</evidence>
<protein>
    <submittedName>
        <fullName evidence="3">Uncharacterized protein</fullName>
    </submittedName>
</protein>
<name>A0A3N6MRM9_9BURK</name>
<feature type="region of interest" description="Disordered" evidence="1">
    <location>
        <begin position="124"/>
        <end position="189"/>
    </location>
</feature>
<evidence type="ECO:0000313" key="3">
    <source>
        <dbReference type="EMBL" id="RQH04465.1"/>
    </source>
</evidence>
<feature type="signal peptide" evidence="2">
    <location>
        <begin position="1"/>
        <end position="27"/>
    </location>
</feature>
<reference evidence="3 4" key="1">
    <citation type="submission" date="2018-11" db="EMBL/GenBank/DDBJ databases">
        <title>Paraburkholderia sp. DHOA04, isolated from soil.</title>
        <authorList>
            <person name="Gao Z.-H."/>
            <person name="Qiu L.-H."/>
            <person name="Fu J.-C."/>
        </authorList>
    </citation>
    <scope>NUCLEOTIDE SEQUENCE [LARGE SCALE GENOMIC DNA]</scope>
    <source>
        <strain evidence="3 4">DHOA04</strain>
    </source>
</reference>
<keyword evidence="2" id="KW-0732">Signal</keyword>